<dbReference type="InterPro" id="IPR018060">
    <property type="entry name" value="HTH_AraC"/>
</dbReference>
<dbReference type="Gene3D" id="2.60.120.10">
    <property type="entry name" value="Jelly Rolls"/>
    <property type="match status" value="1"/>
</dbReference>
<dbReference type="InterPro" id="IPR003313">
    <property type="entry name" value="AraC-bd"/>
</dbReference>
<dbReference type="EMBL" id="BBJU01000007">
    <property type="protein sequence ID" value="GAK69772.1"/>
    <property type="molecule type" value="Genomic_DNA"/>
</dbReference>
<keyword evidence="3" id="KW-0804">Transcription</keyword>
<dbReference type="InterPro" id="IPR009057">
    <property type="entry name" value="Homeodomain-like_sf"/>
</dbReference>
<sequence length="305" mass="33828">MAHDVEDQLYGEDSGQQADFRFHCETLFSRSSLHRFEIGLHRHEGFLQILYISGGEGDAVLNGEAKTITPPAIIVVPPGFQHGFRFSPDISGVIVTIIPAALPAAIQALSRRYFKAPSLITLENSTVLGDVRSCCETISREYSSSGLASISLIEGQIVSLIVYLVRISQQTFHGDGLDANGSRFERLLDLIARHIREQKRTAFYAEQLGVSQTHLNRLVRQQCGTSLQRLIAQKQLDIAKQELLFTVSTVQMVASGLGFDDPAYFSRFFQRETGMSPRAWRTVEQTRLSIALQADNQTSILASSP</sequence>
<dbReference type="GO" id="GO:0003700">
    <property type="term" value="F:DNA-binding transcription factor activity"/>
    <property type="evidence" value="ECO:0007669"/>
    <property type="project" value="InterPro"/>
</dbReference>
<organism evidence="5 6">
    <name type="scientific">Agrobacterium rubi TR3 = NBRC 13261</name>
    <dbReference type="NCBI Taxonomy" id="1368415"/>
    <lineage>
        <taxon>Bacteria</taxon>
        <taxon>Pseudomonadati</taxon>
        <taxon>Pseudomonadota</taxon>
        <taxon>Alphaproteobacteria</taxon>
        <taxon>Hyphomicrobiales</taxon>
        <taxon>Rhizobiaceae</taxon>
        <taxon>Rhizobium/Agrobacterium group</taxon>
        <taxon>Agrobacterium</taxon>
    </lineage>
</organism>
<evidence type="ECO:0000256" key="2">
    <source>
        <dbReference type="ARBA" id="ARBA00023125"/>
    </source>
</evidence>
<evidence type="ECO:0000313" key="5">
    <source>
        <dbReference type="EMBL" id="GAK69772.1"/>
    </source>
</evidence>
<keyword evidence="2" id="KW-0238">DNA-binding</keyword>
<evidence type="ECO:0000313" key="6">
    <source>
        <dbReference type="Proteomes" id="UP000028701"/>
    </source>
</evidence>
<dbReference type="SMART" id="SM00342">
    <property type="entry name" value="HTH_ARAC"/>
    <property type="match status" value="1"/>
</dbReference>
<dbReference type="PANTHER" id="PTHR43280">
    <property type="entry name" value="ARAC-FAMILY TRANSCRIPTIONAL REGULATOR"/>
    <property type="match status" value="1"/>
</dbReference>
<dbReference type="InterPro" id="IPR014710">
    <property type="entry name" value="RmlC-like_jellyroll"/>
</dbReference>
<dbReference type="PROSITE" id="PS00041">
    <property type="entry name" value="HTH_ARAC_FAMILY_1"/>
    <property type="match status" value="1"/>
</dbReference>
<name>A0A081CSX6_9HYPH</name>
<accession>A0A081CSX6</accession>
<dbReference type="eggNOG" id="COG2207">
    <property type="taxonomic scope" value="Bacteria"/>
</dbReference>
<dbReference type="PROSITE" id="PS01124">
    <property type="entry name" value="HTH_ARAC_FAMILY_2"/>
    <property type="match status" value="1"/>
</dbReference>
<dbReference type="InterPro" id="IPR011051">
    <property type="entry name" value="RmlC_Cupin_sf"/>
</dbReference>
<dbReference type="CDD" id="cd06999">
    <property type="entry name" value="cupin_HpaA-like_N"/>
    <property type="match status" value="1"/>
</dbReference>
<dbReference type="GO" id="GO:0043565">
    <property type="term" value="F:sequence-specific DNA binding"/>
    <property type="evidence" value="ECO:0007669"/>
    <property type="project" value="InterPro"/>
</dbReference>
<dbReference type="InterPro" id="IPR047264">
    <property type="entry name" value="Cupin_HpaA-like_N"/>
</dbReference>
<dbReference type="PANTHER" id="PTHR43280:SF32">
    <property type="entry name" value="TRANSCRIPTIONAL REGULATORY PROTEIN"/>
    <property type="match status" value="1"/>
</dbReference>
<comment type="caution">
    <text evidence="5">The sequence shown here is derived from an EMBL/GenBank/DDBJ whole genome shotgun (WGS) entry which is preliminary data.</text>
</comment>
<gene>
    <name evidence="5" type="ORF">RRU01S_07_02970</name>
</gene>
<reference evidence="5 6" key="1">
    <citation type="submission" date="2014-08" db="EMBL/GenBank/DDBJ databases">
        <title>Whole genome shotgun sequence of Rhizobium rubi NBRC 13261.</title>
        <authorList>
            <person name="Katano-Makiyama Y."/>
            <person name="Hosoyama A."/>
            <person name="Hashimoto M."/>
            <person name="Hosoyama Y."/>
            <person name="Noguchi M."/>
            <person name="Tsuchikane K."/>
            <person name="Uohara A."/>
            <person name="Ohji S."/>
            <person name="Ichikawa N."/>
            <person name="Kimura A."/>
            <person name="Yamazoe A."/>
            <person name="Fujita N."/>
        </authorList>
    </citation>
    <scope>NUCLEOTIDE SEQUENCE [LARGE SCALE GENOMIC DNA]</scope>
    <source>
        <strain evidence="5 6">NBRC 13261</strain>
    </source>
</reference>
<feature type="domain" description="HTH araC/xylS-type" evidence="4">
    <location>
        <begin position="185"/>
        <end position="283"/>
    </location>
</feature>
<dbReference type="Pfam" id="PF02311">
    <property type="entry name" value="AraC_binding"/>
    <property type="match status" value="1"/>
</dbReference>
<dbReference type="SUPFAM" id="SSF46689">
    <property type="entry name" value="Homeodomain-like"/>
    <property type="match status" value="1"/>
</dbReference>
<dbReference type="OrthoDB" id="9814125at2"/>
<proteinExistence type="predicted"/>
<evidence type="ECO:0000259" key="4">
    <source>
        <dbReference type="PROSITE" id="PS01124"/>
    </source>
</evidence>
<dbReference type="Pfam" id="PF12833">
    <property type="entry name" value="HTH_18"/>
    <property type="match status" value="1"/>
</dbReference>
<dbReference type="SUPFAM" id="SSF51182">
    <property type="entry name" value="RmlC-like cupins"/>
    <property type="match status" value="1"/>
</dbReference>
<dbReference type="RefSeq" id="WP_045229322.1">
    <property type="nucleotide sequence ID" value="NZ_BBJU01000007.1"/>
</dbReference>
<dbReference type="InterPro" id="IPR018062">
    <property type="entry name" value="HTH_AraC-typ_CS"/>
</dbReference>
<dbReference type="eggNOG" id="COG0662">
    <property type="taxonomic scope" value="Bacteria"/>
</dbReference>
<protein>
    <submittedName>
        <fullName evidence="5">Putative AraC family transcriptional regulator</fullName>
    </submittedName>
</protein>
<evidence type="ECO:0000256" key="1">
    <source>
        <dbReference type="ARBA" id="ARBA00023015"/>
    </source>
</evidence>
<dbReference type="Gene3D" id="1.10.10.60">
    <property type="entry name" value="Homeodomain-like"/>
    <property type="match status" value="1"/>
</dbReference>
<dbReference type="Proteomes" id="UP000028701">
    <property type="component" value="Unassembled WGS sequence"/>
</dbReference>
<dbReference type="AlphaFoldDB" id="A0A081CSX6"/>
<keyword evidence="1" id="KW-0805">Transcription regulation</keyword>
<evidence type="ECO:0000256" key="3">
    <source>
        <dbReference type="ARBA" id="ARBA00023163"/>
    </source>
</evidence>